<dbReference type="HOGENOM" id="CLU_1080762_0_0_0"/>
<dbReference type="Gene3D" id="3.40.630.30">
    <property type="match status" value="1"/>
</dbReference>
<dbReference type="GO" id="GO:0016747">
    <property type="term" value="F:acyltransferase activity, transferring groups other than amino-acyl groups"/>
    <property type="evidence" value="ECO:0007669"/>
    <property type="project" value="InterPro"/>
</dbReference>
<accession>W0RDJ7</accession>
<proteinExistence type="predicted"/>
<dbReference type="eggNOG" id="COG1670">
    <property type="taxonomic scope" value="Bacteria"/>
</dbReference>
<dbReference type="InParanoid" id="W0RDJ7"/>
<dbReference type="InterPro" id="IPR016181">
    <property type="entry name" value="Acyl_CoA_acyltransferase"/>
</dbReference>
<evidence type="ECO:0000313" key="3">
    <source>
        <dbReference type="Proteomes" id="UP000019151"/>
    </source>
</evidence>
<dbReference type="Pfam" id="PF00583">
    <property type="entry name" value="Acetyltransf_1"/>
    <property type="match status" value="1"/>
</dbReference>
<sequence length="257" mass="28703">MTAPPISIRQVELAAISGMREAYRAEQDCQVVHDSIHTRRGWTREFAIAEGDRVVAYASLAVDGPWRDEPTLYELYVVPDRRSRAFAIFEAFLEATKPRRFEVQSNDLLLTTLAVTFARELATEKVVFRDDETTSHTIPGATLRCLTPAAEIQEAMSERAGGGEWALEVAGIAVGKGGLLFHYNPPYADIYMEVDEPHRRRGYGGYLVQELKRLCRELGAVPGARCDPTNAASRRTLQRAGLVPYAHILIGSFHQDR</sequence>
<dbReference type="STRING" id="861299.J421_0975"/>
<dbReference type="KEGG" id="gba:J421_0975"/>
<dbReference type="InterPro" id="IPR000182">
    <property type="entry name" value="GNAT_dom"/>
</dbReference>
<protein>
    <submittedName>
        <fullName evidence="2">FR47 domain protein</fullName>
    </submittedName>
</protein>
<dbReference type="PROSITE" id="PS51186">
    <property type="entry name" value="GNAT"/>
    <property type="match status" value="1"/>
</dbReference>
<evidence type="ECO:0000259" key="1">
    <source>
        <dbReference type="PROSITE" id="PS51186"/>
    </source>
</evidence>
<gene>
    <name evidence="2" type="ORF">J421_0975</name>
</gene>
<name>W0RDJ7_9BACT</name>
<dbReference type="CDD" id="cd04301">
    <property type="entry name" value="NAT_SF"/>
    <property type="match status" value="2"/>
</dbReference>
<dbReference type="EMBL" id="CP007128">
    <property type="protein sequence ID" value="AHG88512.1"/>
    <property type="molecule type" value="Genomic_DNA"/>
</dbReference>
<dbReference type="RefSeq" id="WP_104022262.1">
    <property type="nucleotide sequence ID" value="NZ_CP007128.1"/>
</dbReference>
<evidence type="ECO:0000313" key="2">
    <source>
        <dbReference type="EMBL" id="AHG88512.1"/>
    </source>
</evidence>
<reference evidence="2 3" key="1">
    <citation type="journal article" date="2014" name="Genome Announc.">
        <title>Genome Sequence and Methylome of Soil Bacterium Gemmatirosa kalamazoonensis KBS708T, a Member of the Rarely Cultivated Gemmatimonadetes Phylum.</title>
        <authorList>
            <person name="Debruyn J.M."/>
            <person name="Radosevich M."/>
            <person name="Wommack K.E."/>
            <person name="Polson S.W."/>
            <person name="Hauser L.J."/>
            <person name="Fawaz M.N."/>
            <person name="Korlach J."/>
            <person name="Tsai Y.C."/>
        </authorList>
    </citation>
    <scope>NUCLEOTIDE SEQUENCE [LARGE SCALE GENOMIC DNA]</scope>
    <source>
        <strain evidence="2 3">KBS708</strain>
    </source>
</reference>
<keyword evidence="3" id="KW-1185">Reference proteome</keyword>
<dbReference type="Proteomes" id="UP000019151">
    <property type="component" value="Chromosome"/>
</dbReference>
<feature type="domain" description="N-acetyltransferase" evidence="1">
    <location>
        <begin position="126"/>
        <end position="257"/>
    </location>
</feature>
<dbReference type="SUPFAM" id="SSF55729">
    <property type="entry name" value="Acyl-CoA N-acyltransferases (Nat)"/>
    <property type="match status" value="1"/>
</dbReference>
<organism evidence="2 3">
    <name type="scientific">Gemmatirosa kalamazoonensis</name>
    <dbReference type="NCBI Taxonomy" id="861299"/>
    <lineage>
        <taxon>Bacteria</taxon>
        <taxon>Pseudomonadati</taxon>
        <taxon>Gemmatimonadota</taxon>
        <taxon>Gemmatimonadia</taxon>
        <taxon>Gemmatimonadales</taxon>
        <taxon>Gemmatimonadaceae</taxon>
        <taxon>Gemmatirosa</taxon>
    </lineage>
</organism>
<dbReference type="AlphaFoldDB" id="W0RDJ7"/>
<dbReference type="OrthoDB" id="652614at2"/>